<name>A0A9D3YYM8_DREPO</name>
<evidence type="ECO:0000313" key="3">
    <source>
        <dbReference type="Proteomes" id="UP000828390"/>
    </source>
</evidence>
<reference evidence="2" key="2">
    <citation type="submission" date="2020-11" db="EMBL/GenBank/DDBJ databases">
        <authorList>
            <person name="McCartney M.A."/>
            <person name="Auch B."/>
            <person name="Kono T."/>
            <person name="Mallez S."/>
            <person name="Becker A."/>
            <person name="Gohl D.M."/>
            <person name="Silverstein K.A.T."/>
            <person name="Koren S."/>
            <person name="Bechman K.B."/>
            <person name="Herman A."/>
            <person name="Abrahante J.E."/>
            <person name="Garbe J."/>
        </authorList>
    </citation>
    <scope>NUCLEOTIDE SEQUENCE</scope>
    <source>
        <strain evidence="2">Duluth1</strain>
        <tissue evidence="2">Whole animal</tissue>
    </source>
</reference>
<protein>
    <submittedName>
        <fullName evidence="2">Uncharacterized protein</fullName>
    </submittedName>
</protein>
<proteinExistence type="predicted"/>
<organism evidence="2 3">
    <name type="scientific">Dreissena polymorpha</name>
    <name type="common">Zebra mussel</name>
    <name type="synonym">Mytilus polymorpha</name>
    <dbReference type="NCBI Taxonomy" id="45954"/>
    <lineage>
        <taxon>Eukaryota</taxon>
        <taxon>Metazoa</taxon>
        <taxon>Spiralia</taxon>
        <taxon>Lophotrochozoa</taxon>
        <taxon>Mollusca</taxon>
        <taxon>Bivalvia</taxon>
        <taxon>Autobranchia</taxon>
        <taxon>Heteroconchia</taxon>
        <taxon>Euheterodonta</taxon>
        <taxon>Imparidentia</taxon>
        <taxon>Neoheterodontei</taxon>
        <taxon>Myida</taxon>
        <taxon>Dreissenoidea</taxon>
        <taxon>Dreissenidae</taxon>
        <taxon>Dreissena</taxon>
    </lineage>
</organism>
<dbReference type="EMBL" id="JAIWYP010000014">
    <property type="protein sequence ID" value="KAH3709763.1"/>
    <property type="molecule type" value="Genomic_DNA"/>
</dbReference>
<feature type="region of interest" description="Disordered" evidence="1">
    <location>
        <begin position="1"/>
        <end position="31"/>
    </location>
</feature>
<comment type="caution">
    <text evidence="2">The sequence shown here is derived from an EMBL/GenBank/DDBJ whole genome shotgun (WGS) entry which is preliminary data.</text>
</comment>
<accession>A0A9D3YYM8</accession>
<evidence type="ECO:0000313" key="2">
    <source>
        <dbReference type="EMBL" id="KAH3709763.1"/>
    </source>
</evidence>
<dbReference type="AlphaFoldDB" id="A0A9D3YYM8"/>
<dbReference type="Proteomes" id="UP000828390">
    <property type="component" value="Unassembled WGS sequence"/>
</dbReference>
<sequence>MKAVRVPKTGALSECHRHSPGLRRSITGDDRADADAGIDTVSAGGVTVYRALPGRCRLSPGHYRRQPGLCRDAAGFHRGSTGDNRVRVDRDSAGLLTGFNRGGTGK</sequence>
<evidence type="ECO:0000256" key="1">
    <source>
        <dbReference type="SAM" id="MobiDB-lite"/>
    </source>
</evidence>
<keyword evidence="3" id="KW-1185">Reference proteome</keyword>
<reference evidence="2" key="1">
    <citation type="journal article" date="2019" name="bioRxiv">
        <title>The Genome of the Zebra Mussel, Dreissena polymorpha: A Resource for Invasive Species Research.</title>
        <authorList>
            <person name="McCartney M.A."/>
            <person name="Auch B."/>
            <person name="Kono T."/>
            <person name="Mallez S."/>
            <person name="Zhang Y."/>
            <person name="Obille A."/>
            <person name="Becker A."/>
            <person name="Abrahante J.E."/>
            <person name="Garbe J."/>
            <person name="Badalamenti J.P."/>
            <person name="Herman A."/>
            <person name="Mangelson H."/>
            <person name="Liachko I."/>
            <person name="Sullivan S."/>
            <person name="Sone E.D."/>
            <person name="Koren S."/>
            <person name="Silverstein K.A.T."/>
            <person name="Beckman K.B."/>
            <person name="Gohl D.M."/>
        </authorList>
    </citation>
    <scope>NUCLEOTIDE SEQUENCE</scope>
    <source>
        <strain evidence="2">Duluth1</strain>
        <tissue evidence="2">Whole animal</tissue>
    </source>
</reference>
<gene>
    <name evidence="2" type="ORF">DPMN_069227</name>
</gene>